<gene>
    <name evidence="1" type="ORF">AB6A40_002000</name>
</gene>
<evidence type="ECO:0000313" key="2">
    <source>
        <dbReference type="Proteomes" id="UP001608902"/>
    </source>
</evidence>
<keyword evidence="2" id="KW-1185">Reference proteome</keyword>
<proteinExistence type="predicted"/>
<dbReference type="AlphaFoldDB" id="A0ABD6E6S1"/>
<reference evidence="1 2" key="1">
    <citation type="submission" date="2024-08" db="EMBL/GenBank/DDBJ databases">
        <title>Gnathostoma spinigerum genome.</title>
        <authorList>
            <person name="Gonzalez-Bertolin B."/>
            <person name="Monzon S."/>
            <person name="Zaballos A."/>
            <person name="Jimenez P."/>
            <person name="Dekumyoy P."/>
            <person name="Varona S."/>
            <person name="Cuesta I."/>
            <person name="Sumanam S."/>
            <person name="Adisakwattana P."/>
            <person name="Gasser R.B."/>
            <person name="Hernandez-Gonzalez A."/>
            <person name="Young N.D."/>
            <person name="Perteguer M.J."/>
        </authorList>
    </citation>
    <scope>NUCLEOTIDE SEQUENCE [LARGE SCALE GENOMIC DNA]</scope>
    <source>
        <strain evidence="1">AL3</strain>
        <tissue evidence="1">Liver</tissue>
    </source>
</reference>
<dbReference type="EMBL" id="JBGFUD010000820">
    <property type="protein sequence ID" value="MFH4975291.1"/>
    <property type="molecule type" value="Genomic_DNA"/>
</dbReference>
<organism evidence="1 2">
    <name type="scientific">Gnathostoma spinigerum</name>
    <dbReference type="NCBI Taxonomy" id="75299"/>
    <lineage>
        <taxon>Eukaryota</taxon>
        <taxon>Metazoa</taxon>
        <taxon>Ecdysozoa</taxon>
        <taxon>Nematoda</taxon>
        <taxon>Chromadorea</taxon>
        <taxon>Rhabditida</taxon>
        <taxon>Spirurina</taxon>
        <taxon>Gnathostomatomorpha</taxon>
        <taxon>Gnathostomatoidea</taxon>
        <taxon>Gnathostomatidae</taxon>
        <taxon>Gnathostoma</taxon>
    </lineage>
</organism>
<sequence>MLQRIDNSIRPLQNRIIRAMGTPRTYSNINQEELFGKVRSIYTCLIMLTEIPRVYADVYLQELGKFKTSSTEVNETRRSREFLTKSIGGNGIFVNKTLNNNNM</sequence>
<evidence type="ECO:0000313" key="1">
    <source>
        <dbReference type="EMBL" id="MFH4975291.1"/>
    </source>
</evidence>
<dbReference type="Proteomes" id="UP001608902">
    <property type="component" value="Unassembled WGS sequence"/>
</dbReference>
<accession>A0ABD6E6S1</accession>
<name>A0ABD6E6S1_9BILA</name>
<comment type="caution">
    <text evidence="1">The sequence shown here is derived from an EMBL/GenBank/DDBJ whole genome shotgun (WGS) entry which is preliminary data.</text>
</comment>
<protein>
    <submittedName>
        <fullName evidence="1">Uncharacterized protein</fullName>
    </submittedName>
</protein>